<dbReference type="STRING" id="94237.ENSMMOP00000028154"/>
<feature type="transmembrane region" description="Helical" evidence="7">
    <location>
        <begin position="83"/>
        <end position="103"/>
    </location>
</feature>
<dbReference type="InterPro" id="IPR004254">
    <property type="entry name" value="AdipoR/HlyIII-related"/>
</dbReference>
<dbReference type="PANTHER" id="PTHR20855">
    <property type="entry name" value="ADIPOR/PROGESTIN RECEPTOR-RELATED"/>
    <property type="match status" value="1"/>
</dbReference>
<feature type="transmembrane region" description="Helical" evidence="7">
    <location>
        <begin position="242"/>
        <end position="262"/>
    </location>
</feature>
<dbReference type="GO" id="GO:0003707">
    <property type="term" value="F:nuclear steroid receptor activity"/>
    <property type="evidence" value="ECO:0007669"/>
    <property type="project" value="TreeGrafter"/>
</dbReference>
<feature type="transmembrane region" description="Helical" evidence="7">
    <location>
        <begin position="109"/>
        <end position="132"/>
    </location>
</feature>
<keyword evidence="6" id="KW-0479">Metal-binding</keyword>
<feature type="binding site" evidence="6">
    <location>
        <position position="129"/>
    </location>
    <ligand>
        <name>Zn(2+)</name>
        <dbReference type="ChEBI" id="CHEBI:29105"/>
    </ligand>
</feature>
<evidence type="ECO:0000256" key="1">
    <source>
        <dbReference type="ARBA" id="ARBA00004141"/>
    </source>
</evidence>
<feature type="transmembrane region" description="Helical" evidence="7">
    <location>
        <begin position="144"/>
        <end position="165"/>
    </location>
</feature>
<dbReference type="Proteomes" id="UP000261620">
    <property type="component" value="Unplaced"/>
</dbReference>
<evidence type="ECO:0000256" key="2">
    <source>
        <dbReference type="ARBA" id="ARBA00007018"/>
    </source>
</evidence>
<dbReference type="Ensembl" id="ENSMMOT00000028630.1">
    <property type="protein sequence ID" value="ENSMMOP00000028154.1"/>
    <property type="gene ID" value="ENSMMOG00000021279.1"/>
</dbReference>
<dbReference type="GO" id="GO:0046872">
    <property type="term" value="F:metal ion binding"/>
    <property type="evidence" value="ECO:0007669"/>
    <property type="project" value="UniProtKB-KW"/>
</dbReference>
<dbReference type="Pfam" id="PF03006">
    <property type="entry name" value="HlyIII"/>
    <property type="match status" value="1"/>
</dbReference>
<dbReference type="GO" id="GO:0005496">
    <property type="term" value="F:steroid binding"/>
    <property type="evidence" value="ECO:0007669"/>
    <property type="project" value="TreeGrafter"/>
</dbReference>
<dbReference type="OMA" id="TIVMERM"/>
<reference evidence="8" key="2">
    <citation type="submission" date="2025-09" db="UniProtKB">
        <authorList>
            <consortium name="Ensembl"/>
        </authorList>
    </citation>
    <scope>IDENTIFICATION</scope>
</reference>
<evidence type="ECO:0000313" key="8">
    <source>
        <dbReference type="Ensembl" id="ENSMMOP00000028154.1"/>
    </source>
</evidence>
<dbReference type="GO" id="GO:0005886">
    <property type="term" value="C:plasma membrane"/>
    <property type="evidence" value="ECO:0007669"/>
    <property type="project" value="TreeGrafter"/>
</dbReference>
<reference evidence="8" key="1">
    <citation type="submission" date="2025-08" db="UniProtKB">
        <authorList>
            <consortium name="Ensembl"/>
        </authorList>
    </citation>
    <scope>IDENTIFICATION</scope>
</reference>
<evidence type="ECO:0000256" key="4">
    <source>
        <dbReference type="ARBA" id="ARBA00022989"/>
    </source>
</evidence>
<evidence type="ECO:0000256" key="3">
    <source>
        <dbReference type="ARBA" id="ARBA00022692"/>
    </source>
</evidence>
<sequence length="354" mass="40741">MATIVMERMGQAFISLQQIKEVPRMLNEAAPSIPGTVRDTEVPHYFRQHFICTGYRPINQNWRYYFLSIFHWHNETLNIWTHLLAFLVFLFKLLQLAVVVDFAGDPHSWPLLVLILSSLIYTAFSTLAHLLAGKSEMCHYTFVFLDYVGVAQYQYGCAAVHFYYAVDECLHRHVHGIFMPVATVLTCLSCLGCCYGNYCNHKQLTWVCKVSQLVPLVLAYIWDSSPIAKRLMSWSTASNDPAITYFFSQVALAFTTTFFFNIPILERCFPGRFDFIGQSHQLFHVSIACFTLSQIHSSHLDFVGRRKLYSRLHRSGEAALFARLYVVTFVGCALIVAFMIRKVKKMLDLNYKSK</sequence>
<feature type="transmembrane region" description="Helical" evidence="7">
    <location>
        <begin position="320"/>
        <end position="340"/>
    </location>
</feature>
<evidence type="ECO:0000313" key="9">
    <source>
        <dbReference type="Proteomes" id="UP000261620"/>
    </source>
</evidence>
<organism evidence="8 9">
    <name type="scientific">Mola mola</name>
    <name type="common">Ocean sunfish</name>
    <name type="synonym">Tetraodon mola</name>
    <dbReference type="NCBI Taxonomy" id="94237"/>
    <lineage>
        <taxon>Eukaryota</taxon>
        <taxon>Metazoa</taxon>
        <taxon>Chordata</taxon>
        <taxon>Craniata</taxon>
        <taxon>Vertebrata</taxon>
        <taxon>Euteleostomi</taxon>
        <taxon>Actinopterygii</taxon>
        <taxon>Neopterygii</taxon>
        <taxon>Teleostei</taxon>
        <taxon>Neoteleostei</taxon>
        <taxon>Acanthomorphata</taxon>
        <taxon>Eupercaria</taxon>
        <taxon>Tetraodontiformes</taxon>
        <taxon>Molidae</taxon>
        <taxon>Mola</taxon>
    </lineage>
</organism>
<dbReference type="AlphaFoldDB" id="A0A3Q3XLS3"/>
<feature type="binding site" evidence="6">
    <location>
        <position position="284"/>
    </location>
    <ligand>
        <name>Zn(2+)</name>
        <dbReference type="ChEBI" id="CHEBI:29105"/>
    </ligand>
</feature>
<feature type="transmembrane region" description="Helical" evidence="7">
    <location>
        <begin position="204"/>
        <end position="222"/>
    </location>
</feature>
<keyword evidence="4 7" id="KW-1133">Transmembrane helix</keyword>
<keyword evidence="5 7" id="KW-0472">Membrane</keyword>
<keyword evidence="6" id="KW-0862">Zinc</keyword>
<feature type="transmembrane region" description="Helical" evidence="7">
    <location>
        <begin position="177"/>
        <end position="197"/>
    </location>
</feature>
<name>A0A3Q3XLS3_MOLML</name>
<evidence type="ECO:0000256" key="7">
    <source>
        <dbReference type="SAM" id="Phobius"/>
    </source>
</evidence>
<protein>
    <submittedName>
        <fullName evidence="8">Uncharacterized protein</fullName>
    </submittedName>
</protein>
<evidence type="ECO:0000256" key="5">
    <source>
        <dbReference type="ARBA" id="ARBA00023136"/>
    </source>
</evidence>
<keyword evidence="9" id="KW-1185">Reference proteome</keyword>
<feature type="binding site" evidence="6">
    <location>
        <position position="280"/>
    </location>
    <ligand>
        <name>Zn(2+)</name>
        <dbReference type="ChEBI" id="CHEBI:29105"/>
    </ligand>
</feature>
<comment type="similarity">
    <text evidence="2">Belongs to the ADIPOR family.</text>
</comment>
<keyword evidence="3 7" id="KW-0812">Transmembrane</keyword>
<accession>A0A3Q3XLS3</accession>
<comment type="subcellular location">
    <subcellularLocation>
        <location evidence="1">Membrane</location>
        <topology evidence="1">Multi-pass membrane protein</topology>
    </subcellularLocation>
</comment>
<proteinExistence type="inferred from homology"/>
<evidence type="ECO:0000256" key="6">
    <source>
        <dbReference type="PIRSR" id="PIRSR604254-1"/>
    </source>
</evidence>
<dbReference type="PANTHER" id="PTHR20855:SF96">
    <property type="entry name" value="PROGESTIN AND ADIPOQ RECEPTOR FAMILY MEMBER VII, A"/>
    <property type="match status" value="1"/>
</dbReference>